<gene>
    <name evidence="2" type="ORF">EZS28_042742</name>
</gene>
<dbReference type="InterPro" id="IPR038765">
    <property type="entry name" value="Papain-like_cys_pep_sf"/>
</dbReference>
<accession>A0A5J4TUP2</accession>
<organism evidence="2 3">
    <name type="scientific">Streblomastix strix</name>
    <dbReference type="NCBI Taxonomy" id="222440"/>
    <lineage>
        <taxon>Eukaryota</taxon>
        <taxon>Metamonada</taxon>
        <taxon>Preaxostyla</taxon>
        <taxon>Oxymonadida</taxon>
        <taxon>Streblomastigidae</taxon>
        <taxon>Streblomastix</taxon>
    </lineage>
</organism>
<evidence type="ECO:0000259" key="1">
    <source>
        <dbReference type="Pfam" id="PF00112"/>
    </source>
</evidence>
<dbReference type="InterPro" id="IPR025661">
    <property type="entry name" value="Pept_asp_AS"/>
</dbReference>
<dbReference type="Gene3D" id="2.40.50.170">
    <property type="entry name" value="Cysteine proteinases. Chain C"/>
    <property type="match status" value="1"/>
</dbReference>
<dbReference type="OrthoDB" id="10253408at2759"/>
<name>A0A5J4TUP2_9EUKA</name>
<proteinExistence type="predicted"/>
<reference evidence="2 3" key="1">
    <citation type="submission" date="2019-03" db="EMBL/GenBank/DDBJ databases">
        <title>Single cell metagenomics reveals metabolic interactions within the superorganism composed of flagellate Streblomastix strix and complex community of Bacteroidetes bacteria on its surface.</title>
        <authorList>
            <person name="Treitli S.C."/>
            <person name="Kolisko M."/>
            <person name="Husnik F."/>
            <person name="Keeling P."/>
            <person name="Hampl V."/>
        </authorList>
    </citation>
    <scope>NUCLEOTIDE SEQUENCE [LARGE SCALE GENOMIC DNA]</scope>
    <source>
        <strain evidence="2">ST1C</strain>
    </source>
</reference>
<feature type="domain" description="Peptidase C1A papain C-terminal" evidence="1">
    <location>
        <begin position="1"/>
        <end position="38"/>
    </location>
</feature>
<dbReference type="EMBL" id="SNRW01025146">
    <property type="protein sequence ID" value="KAA6361730.1"/>
    <property type="molecule type" value="Genomic_DNA"/>
</dbReference>
<evidence type="ECO:0000313" key="3">
    <source>
        <dbReference type="Proteomes" id="UP000324800"/>
    </source>
</evidence>
<dbReference type="AlphaFoldDB" id="A0A5J4TUP2"/>
<comment type="caution">
    <text evidence="2">The sequence shown here is derived from an EMBL/GenBank/DDBJ whole genome shotgun (WGS) entry which is preliminary data.</text>
</comment>
<dbReference type="Pfam" id="PF00112">
    <property type="entry name" value="Peptidase_C1"/>
    <property type="match status" value="1"/>
</dbReference>
<evidence type="ECO:0000313" key="2">
    <source>
        <dbReference type="EMBL" id="KAA6361730.1"/>
    </source>
</evidence>
<dbReference type="SUPFAM" id="SSF54001">
    <property type="entry name" value="Cysteine proteinases"/>
    <property type="match status" value="1"/>
</dbReference>
<dbReference type="GO" id="GO:0008234">
    <property type="term" value="F:cysteine-type peptidase activity"/>
    <property type="evidence" value="ECO:0007669"/>
    <property type="project" value="InterPro"/>
</dbReference>
<dbReference type="PROSITE" id="PS00640">
    <property type="entry name" value="THIOL_PROTEASE_ASN"/>
    <property type="match status" value="1"/>
</dbReference>
<sequence>EFWVIQNSWGVSWGQNGLMQLARHSQDRCGISSYAFAAVV</sequence>
<protein>
    <recommendedName>
        <fullName evidence="1">Peptidase C1A papain C-terminal domain-containing protein</fullName>
    </recommendedName>
</protein>
<dbReference type="InterPro" id="IPR000668">
    <property type="entry name" value="Peptidase_C1A_C"/>
</dbReference>
<dbReference type="GO" id="GO:0006508">
    <property type="term" value="P:proteolysis"/>
    <property type="evidence" value="ECO:0007669"/>
    <property type="project" value="InterPro"/>
</dbReference>
<dbReference type="Proteomes" id="UP000324800">
    <property type="component" value="Unassembled WGS sequence"/>
</dbReference>
<feature type="non-terminal residue" evidence="2">
    <location>
        <position position="1"/>
    </location>
</feature>